<keyword evidence="3" id="KW-0285">Flavoprotein</keyword>
<dbReference type="PROSITE" id="PS50112">
    <property type="entry name" value="PAS"/>
    <property type="match status" value="1"/>
</dbReference>
<dbReference type="PANTHER" id="PTHR47429:SF8">
    <property type="entry name" value="PHOTOTROPIN-1-LIKE"/>
    <property type="match status" value="1"/>
</dbReference>
<dbReference type="Gene3D" id="3.30.450.20">
    <property type="entry name" value="PAS domain"/>
    <property type="match status" value="1"/>
</dbReference>
<evidence type="ECO:0000256" key="4">
    <source>
        <dbReference type="ARBA" id="ARBA00022643"/>
    </source>
</evidence>
<keyword evidence="6" id="KW-0675">Receptor</keyword>
<dbReference type="InterPro" id="IPR035965">
    <property type="entry name" value="PAS-like_dom_sf"/>
</dbReference>
<keyword evidence="4" id="KW-0288">FMN</keyword>
<feature type="compositionally biased region" description="Basic and acidic residues" evidence="7">
    <location>
        <begin position="1"/>
        <end position="17"/>
    </location>
</feature>
<dbReference type="EMBL" id="JABCRI010000005">
    <property type="protein sequence ID" value="KAF8406775.1"/>
    <property type="molecule type" value="Genomic_DNA"/>
</dbReference>
<comment type="caution">
    <text evidence="10">The sequence shown here is derived from an EMBL/GenBank/DDBJ whole genome shotgun (WGS) entry which is preliminary data.</text>
</comment>
<evidence type="ECO:0000313" key="10">
    <source>
        <dbReference type="EMBL" id="KAF8406775.1"/>
    </source>
</evidence>
<evidence type="ECO:0000256" key="1">
    <source>
        <dbReference type="ARBA" id="ARBA00022543"/>
    </source>
</evidence>
<feature type="domain" description="PAS" evidence="8">
    <location>
        <begin position="111"/>
        <end position="184"/>
    </location>
</feature>
<evidence type="ECO:0008006" key="12">
    <source>
        <dbReference type="Google" id="ProtNLM"/>
    </source>
</evidence>
<gene>
    <name evidence="10" type="ORF">HHK36_008867</name>
</gene>
<organism evidence="10 11">
    <name type="scientific">Tetracentron sinense</name>
    <name type="common">Spur-leaf</name>
    <dbReference type="NCBI Taxonomy" id="13715"/>
    <lineage>
        <taxon>Eukaryota</taxon>
        <taxon>Viridiplantae</taxon>
        <taxon>Streptophyta</taxon>
        <taxon>Embryophyta</taxon>
        <taxon>Tracheophyta</taxon>
        <taxon>Spermatophyta</taxon>
        <taxon>Magnoliopsida</taxon>
        <taxon>Trochodendrales</taxon>
        <taxon>Trochodendraceae</taxon>
        <taxon>Tetracentron</taxon>
    </lineage>
</organism>
<feature type="region of interest" description="Disordered" evidence="7">
    <location>
        <begin position="1"/>
        <end position="49"/>
    </location>
</feature>
<dbReference type="Proteomes" id="UP000655225">
    <property type="component" value="Unassembled WGS sequence"/>
</dbReference>
<dbReference type="NCBIfam" id="TIGR00229">
    <property type="entry name" value="sensory_box"/>
    <property type="match status" value="1"/>
</dbReference>
<evidence type="ECO:0000313" key="11">
    <source>
        <dbReference type="Proteomes" id="UP000655225"/>
    </source>
</evidence>
<protein>
    <recommendedName>
        <fullName evidence="12">LOV domain-containing protein</fullName>
    </recommendedName>
</protein>
<name>A0A834ZG89_TETSI</name>
<feature type="domain" description="PAC" evidence="9">
    <location>
        <begin position="185"/>
        <end position="222"/>
    </location>
</feature>
<keyword evidence="11" id="KW-1185">Reference proteome</keyword>
<evidence type="ECO:0000256" key="2">
    <source>
        <dbReference type="ARBA" id="ARBA00022606"/>
    </source>
</evidence>
<dbReference type="OrthoDB" id="432483at2759"/>
<dbReference type="InterPro" id="IPR000700">
    <property type="entry name" value="PAS-assoc_C"/>
</dbReference>
<dbReference type="GO" id="GO:0005634">
    <property type="term" value="C:nucleus"/>
    <property type="evidence" value="ECO:0007669"/>
    <property type="project" value="TreeGrafter"/>
</dbReference>
<keyword evidence="1" id="KW-0600">Photoreceptor protein</keyword>
<keyword evidence="5" id="KW-0157">Chromophore</keyword>
<sequence>MAFAREAEKSKTTKDYVPRLNGSTQGDNDLSEETNDATTHPSNGNLSEASIAERAAQWGLVVNLETGEGNSKAVGVRSSGEPSKNSSGIVMESIRTSEESNFGNQSGLPRVSQELKDALATLKQTFVVSDASRPDCPIMYASNGFFSMTGYSSKEVIGRNCRFLQGPDTDQDEVAKVRNAVKTGKSYCGRLLNYKKDGTPFWNLLTIAPIKDDTGNVIKFIG</sequence>
<dbReference type="GO" id="GO:0009881">
    <property type="term" value="F:photoreceptor activity"/>
    <property type="evidence" value="ECO:0007669"/>
    <property type="project" value="UniProtKB-KW"/>
</dbReference>
<evidence type="ECO:0000256" key="6">
    <source>
        <dbReference type="ARBA" id="ARBA00023170"/>
    </source>
</evidence>
<evidence type="ECO:0000256" key="3">
    <source>
        <dbReference type="ARBA" id="ARBA00022630"/>
    </source>
</evidence>
<dbReference type="CDD" id="cd00130">
    <property type="entry name" value="PAS"/>
    <property type="match status" value="1"/>
</dbReference>
<dbReference type="InterPro" id="IPR000014">
    <property type="entry name" value="PAS"/>
</dbReference>
<evidence type="ECO:0000259" key="9">
    <source>
        <dbReference type="PROSITE" id="PS50113"/>
    </source>
</evidence>
<keyword evidence="2" id="KW-0716">Sensory transduction</keyword>
<dbReference type="SUPFAM" id="SSF55785">
    <property type="entry name" value="PYP-like sensor domain (PAS domain)"/>
    <property type="match status" value="1"/>
</dbReference>
<feature type="compositionally biased region" description="Polar residues" evidence="7">
    <location>
        <begin position="36"/>
        <end position="48"/>
    </location>
</feature>
<dbReference type="PROSITE" id="PS50113">
    <property type="entry name" value="PAC"/>
    <property type="match status" value="1"/>
</dbReference>
<reference evidence="10 11" key="1">
    <citation type="submission" date="2020-04" db="EMBL/GenBank/DDBJ databases">
        <title>Plant Genome Project.</title>
        <authorList>
            <person name="Zhang R.-G."/>
        </authorList>
    </citation>
    <scope>NUCLEOTIDE SEQUENCE [LARGE SCALE GENOMIC DNA]</scope>
    <source>
        <strain evidence="10">YNK0</strain>
        <tissue evidence="10">Leaf</tissue>
    </source>
</reference>
<evidence type="ECO:0000256" key="7">
    <source>
        <dbReference type="SAM" id="MobiDB-lite"/>
    </source>
</evidence>
<accession>A0A834ZG89</accession>
<dbReference type="AlphaFoldDB" id="A0A834ZG89"/>
<dbReference type="PANTHER" id="PTHR47429">
    <property type="entry name" value="PROTEIN TWIN LOV 1"/>
    <property type="match status" value="1"/>
</dbReference>
<evidence type="ECO:0000256" key="5">
    <source>
        <dbReference type="ARBA" id="ARBA00022991"/>
    </source>
</evidence>
<dbReference type="Pfam" id="PF13426">
    <property type="entry name" value="PAS_9"/>
    <property type="match status" value="1"/>
</dbReference>
<evidence type="ECO:0000259" key="8">
    <source>
        <dbReference type="PROSITE" id="PS50112"/>
    </source>
</evidence>
<proteinExistence type="predicted"/>